<feature type="transmembrane region" description="Helical" evidence="2">
    <location>
        <begin position="6"/>
        <end position="28"/>
    </location>
</feature>
<dbReference type="EMBL" id="JACHFM010000001">
    <property type="protein sequence ID" value="MBB5220990.1"/>
    <property type="molecule type" value="Genomic_DNA"/>
</dbReference>
<evidence type="ECO:0000256" key="1">
    <source>
        <dbReference type="SAM" id="MobiDB-lite"/>
    </source>
</evidence>
<feature type="transmembrane region" description="Helical" evidence="2">
    <location>
        <begin position="65"/>
        <end position="86"/>
    </location>
</feature>
<gene>
    <name evidence="3" type="ORF">HNP73_000911</name>
</gene>
<dbReference type="GO" id="GO:0015385">
    <property type="term" value="F:sodium:proton antiporter activity"/>
    <property type="evidence" value="ECO:0007669"/>
    <property type="project" value="TreeGrafter"/>
</dbReference>
<name>A0A840SJQ2_9RHOB</name>
<protein>
    <submittedName>
        <fullName evidence="3">Multicomponent Na+:H+ antiporter subunit G</fullName>
    </submittedName>
</protein>
<dbReference type="NCBIfam" id="TIGR01300">
    <property type="entry name" value="CPA3_mnhG_phaG"/>
    <property type="match status" value="1"/>
</dbReference>
<keyword evidence="2" id="KW-0472">Membrane</keyword>
<keyword evidence="2" id="KW-0812">Transmembrane</keyword>
<evidence type="ECO:0000313" key="4">
    <source>
        <dbReference type="Proteomes" id="UP000549457"/>
    </source>
</evidence>
<dbReference type="Pfam" id="PF03334">
    <property type="entry name" value="PhaG_MnhG_YufB"/>
    <property type="match status" value="1"/>
</dbReference>
<evidence type="ECO:0000313" key="3">
    <source>
        <dbReference type="EMBL" id="MBB5220990.1"/>
    </source>
</evidence>
<dbReference type="AlphaFoldDB" id="A0A840SJQ2"/>
<dbReference type="PANTHER" id="PTHR34703">
    <property type="entry name" value="ANTIPORTER SUBUNIT MNHG2-RELATED"/>
    <property type="match status" value="1"/>
</dbReference>
<feature type="region of interest" description="Disordered" evidence="1">
    <location>
        <begin position="94"/>
        <end position="126"/>
    </location>
</feature>
<keyword evidence="2" id="KW-1133">Transmembrane helix</keyword>
<dbReference type="PANTHER" id="PTHR34703:SF1">
    <property type="entry name" value="ANTIPORTER SUBUNIT MNHG2-RELATED"/>
    <property type="match status" value="1"/>
</dbReference>
<organism evidence="3 4">
    <name type="scientific">Amaricoccus macauensis</name>
    <dbReference type="NCBI Taxonomy" id="57001"/>
    <lineage>
        <taxon>Bacteria</taxon>
        <taxon>Pseudomonadati</taxon>
        <taxon>Pseudomonadota</taxon>
        <taxon>Alphaproteobacteria</taxon>
        <taxon>Rhodobacterales</taxon>
        <taxon>Paracoccaceae</taxon>
        <taxon>Amaricoccus</taxon>
    </lineage>
</organism>
<feature type="transmembrane region" description="Helical" evidence="2">
    <location>
        <begin position="40"/>
        <end position="59"/>
    </location>
</feature>
<dbReference type="NCBIfam" id="NF009314">
    <property type="entry name" value="PRK12674.1-2"/>
    <property type="match status" value="1"/>
</dbReference>
<proteinExistence type="predicted"/>
<accession>A0A840SJQ2</accession>
<comment type="caution">
    <text evidence="3">The sequence shown here is derived from an EMBL/GenBank/DDBJ whole genome shotgun (WGS) entry which is preliminary data.</text>
</comment>
<sequence length="126" mass="13061">MTAMTDWLAALLLVAGGTFCLIAGVGVVRFRDVYTRMHASTKAGTFGLALIAAGTAIAATDWGEAVEAMAVFLFLIATAPVGSHLVGRAAFRSDAPEVPGTSRSADTDDFRATPTRVRASDESGEP</sequence>
<keyword evidence="4" id="KW-1185">Reference proteome</keyword>
<dbReference type="InterPro" id="IPR005133">
    <property type="entry name" value="PhaG_MnhG_YufB"/>
</dbReference>
<reference evidence="3 4" key="1">
    <citation type="submission" date="2020-08" db="EMBL/GenBank/DDBJ databases">
        <title>Genomic Encyclopedia of Type Strains, Phase IV (KMG-IV): sequencing the most valuable type-strain genomes for metagenomic binning, comparative biology and taxonomic classification.</title>
        <authorList>
            <person name="Goeker M."/>
        </authorList>
    </citation>
    <scope>NUCLEOTIDE SEQUENCE [LARGE SCALE GENOMIC DNA]</scope>
    <source>
        <strain evidence="3 4">DSM 101730</strain>
    </source>
</reference>
<dbReference type="Proteomes" id="UP000549457">
    <property type="component" value="Unassembled WGS sequence"/>
</dbReference>
<dbReference type="RefSeq" id="WP_184147406.1">
    <property type="nucleotide sequence ID" value="NZ_JACHFM010000001.1"/>
</dbReference>
<evidence type="ECO:0000256" key="2">
    <source>
        <dbReference type="SAM" id="Phobius"/>
    </source>
</evidence>